<sequence>MFISLFSLSIYLLNSQSMDLYEMIMNVKWMALIPPSFLMASVPGANQILSLRNGLRKGAKTAIIAVTVGLLLSL</sequence>
<keyword evidence="2" id="KW-1185">Reference proteome</keyword>
<gene>
    <name evidence="1" type="ORF">GLW08_16790</name>
</gene>
<dbReference type="Proteomes" id="UP000466692">
    <property type="component" value="Unassembled WGS sequence"/>
</dbReference>
<proteinExistence type="predicted"/>
<evidence type="ECO:0000313" key="1">
    <source>
        <dbReference type="EMBL" id="MYL54993.1"/>
    </source>
</evidence>
<organism evidence="1 2">
    <name type="scientific">Pontibacillus yanchengensis</name>
    <dbReference type="NCBI Taxonomy" id="462910"/>
    <lineage>
        <taxon>Bacteria</taxon>
        <taxon>Bacillati</taxon>
        <taxon>Bacillota</taxon>
        <taxon>Bacilli</taxon>
        <taxon>Bacillales</taxon>
        <taxon>Bacillaceae</taxon>
        <taxon>Pontibacillus</taxon>
    </lineage>
</organism>
<evidence type="ECO:0000313" key="2">
    <source>
        <dbReference type="Proteomes" id="UP000466692"/>
    </source>
</evidence>
<comment type="caution">
    <text evidence="1">The sequence shown here is derived from an EMBL/GenBank/DDBJ whole genome shotgun (WGS) entry which is preliminary data.</text>
</comment>
<dbReference type="EMBL" id="WMEU01000006">
    <property type="protein sequence ID" value="MYL54993.1"/>
    <property type="molecule type" value="Genomic_DNA"/>
</dbReference>
<reference evidence="1" key="1">
    <citation type="submission" date="2019-11" db="EMBL/GenBank/DDBJ databases">
        <title>Genome sequences of 17 halophilic strains isolated from different environments.</title>
        <authorList>
            <person name="Furrow R.E."/>
        </authorList>
    </citation>
    <scope>NUCLEOTIDE SEQUENCE</scope>
    <source>
        <strain evidence="1">22510_22_Filter</strain>
    </source>
</reference>
<accession>A0ACC7VJL9</accession>
<name>A0ACC7VJL9_9BACI</name>
<protein>
    <submittedName>
        <fullName evidence="1">Uncharacterized protein</fullName>
    </submittedName>
</protein>